<evidence type="ECO:0000313" key="2">
    <source>
        <dbReference type="Proteomes" id="UP000184248"/>
    </source>
</evidence>
<dbReference type="Proteomes" id="UP000184248">
    <property type="component" value="Unassembled WGS sequence"/>
</dbReference>
<sequence>MDVRKISCVRNIAIVVLVSVSQSGCFDDTPDTGPVQTVDWYKAHDNERKVTLEKCGNNPGELQETPNCINALQAERALSSGEPFELDLSSLKSEEDS</sequence>
<dbReference type="EMBL" id="FRAL01000001">
    <property type="protein sequence ID" value="SHJ84020.1"/>
    <property type="molecule type" value="Genomic_DNA"/>
</dbReference>
<dbReference type="NCBIfam" id="NF033894">
    <property type="entry name" value="Eex_IncN"/>
    <property type="match status" value="1"/>
</dbReference>
<proteinExistence type="predicted"/>
<reference evidence="2" key="1">
    <citation type="submission" date="2016-11" db="EMBL/GenBank/DDBJ databases">
        <authorList>
            <person name="Varghese N."/>
            <person name="Submissions S."/>
        </authorList>
    </citation>
    <scope>NUCLEOTIDE SEQUENCE [LARGE SCALE GENOMIC DNA]</scope>
    <source>
        <strain evidence="2">ALO Sharm</strain>
    </source>
</reference>
<organism evidence="1 2">
    <name type="scientific">Halomonas caseinilytica</name>
    <dbReference type="NCBI Taxonomy" id="438744"/>
    <lineage>
        <taxon>Bacteria</taxon>
        <taxon>Pseudomonadati</taxon>
        <taxon>Pseudomonadota</taxon>
        <taxon>Gammaproteobacteria</taxon>
        <taxon>Oceanospirillales</taxon>
        <taxon>Halomonadaceae</taxon>
        <taxon>Halomonas</taxon>
    </lineage>
</organism>
<evidence type="ECO:0000313" key="1">
    <source>
        <dbReference type="EMBL" id="SHJ84020.1"/>
    </source>
</evidence>
<evidence type="ECO:0008006" key="3">
    <source>
        <dbReference type="Google" id="ProtNLM"/>
    </source>
</evidence>
<dbReference type="OrthoDB" id="6944087at2"/>
<accession>A0A1M6MKW8</accession>
<protein>
    <recommendedName>
        <fullName evidence="3">EexN family lipoprotein</fullName>
    </recommendedName>
</protein>
<name>A0A1M6MKW8_9GAMM</name>
<dbReference type="InterPro" id="IPR047937">
    <property type="entry name" value="Eex_IncN-like"/>
</dbReference>
<dbReference type="AlphaFoldDB" id="A0A1M6MKW8"/>
<keyword evidence="2" id="KW-1185">Reference proteome</keyword>
<dbReference type="RefSeq" id="WP_064697946.1">
    <property type="nucleotide sequence ID" value="NZ_BDEO01000001.1"/>
</dbReference>
<gene>
    <name evidence="1" type="ORF">SAMN05192556_10175</name>
</gene>